<evidence type="ECO:0000313" key="4">
    <source>
        <dbReference type="Proteomes" id="UP001152797"/>
    </source>
</evidence>
<gene>
    <name evidence="2" type="ORF">C1SCF055_LOCUS7354</name>
</gene>
<name>A0A9P1FMF0_9DINO</name>
<keyword evidence="4" id="KW-1185">Reference proteome</keyword>
<dbReference type="EMBL" id="CAMXCT020000481">
    <property type="protein sequence ID" value="CAL1132777.1"/>
    <property type="molecule type" value="Genomic_DNA"/>
</dbReference>
<feature type="region of interest" description="Disordered" evidence="1">
    <location>
        <begin position="59"/>
        <end position="166"/>
    </location>
</feature>
<proteinExistence type="predicted"/>
<dbReference type="OrthoDB" id="6585768at2759"/>
<dbReference type="EMBL" id="CAMXCT010000481">
    <property type="protein sequence ID" value="CAI3979402.1"/>
    <property type="molecule type" value="Genomic_DNA"/>
</dbReference>
<dbReference type="AlphaFoldDB" id="A0A9P1FMF0"/>
<evidence type="ECO:0000313" key="3">
    <source>
        <dbReference type="EMBL" id="CAL4766714.1"/>
    </source>
</evidence>
<protein>
    <submittedName>
        <fullName evidence="3">Ras-related protein Rab-23</fullName>
    </submittedName>
</protein>
<accession>A0A9P1FMF0</accession>
<evidence type="ECO:0000256" key="1">
    <source>
        <dbReference type="SAM" id="MobiDB-lite"/>
    </source>
</evidence>
<organism evidence="2">
    <name type="scientific">Cladocopium goreaui</name>
    <dbReference type="NCBI Taxonomy" id="2562237"/>
    <lineage>
        <taxon>Eukaryota</taxon>
        <taxon>Sar</taxon>
        <taxon>Alveolata</taxon>
        <taxon>Dinophyceae</taxon>
        <taxon>Suessiales</taxon>
        <taxon>Symbiodiniaceae</taxon>
        <taxon>Cladocopium</taxon>
    </lineage>
</organism>
<sequence length="166" mass="17967">MPPRRPGASKKDDLATLATLATLPDFVDPDEAVVSSWFADYKSEETSEGSVAWLAEVASNPQRSDRLGVGATPAKVADQPAKELQPLGKAARKAMNRRLRREKEEAEYALQGQRRLQKLGGNGASSDSEEDQGRAARPGTGAGSARRGDPTQPQPLWKPRMLVETM</sequence>
<evidence type="ECO:0000313" key="2">
    <source>
        <dbReference type="EMBL" id="CAI3979402.1"/>
    </source>
</evidence>
<dbReference type="Proteomes" id="UP001152797">
    <property type="component" value="Unassembled WGS sequence"/>
</dbReference>
<feature type="compositionally biased region" description="Basic residues" evidence="1">
    <location>
        <begin position="90"/>
        <end position="100"/>
    </location>
</feature>
<reference evidence="3 4" key="2">
    <citation type="submission" date="2024-05" db="EMBL/GenBank/DDBJ databases">
        <authorList>
            <person name="Chen Y."/>
            <person name="Shah S."/>
            <person name="Dougan E. K."/>
            <person name="Thang M."/>
            <person name="Chan C."/>
        </authorList>
    </citation>
    <scope>NUCLEOTIDE SEQUENCE [LARGE SCALE GENOMIC DNA]</scope>
</reference>
<comment type="caution">
    <text evidence="2">The sequence shown here is derived from an EMBL/GenBank/DDBJ whole genome shotgun (WGS) entry which is preliminary data.</text>
</comment>
<reference evidence="2" key="1">
    <citation type="submission" date="2022-10" db="EMBL/GenBank/DDBJ databases">
        <authorList>
            <person name="Chen Y."/>
            <person name="Dougan E. K."/>
            <person name="Chan C."/>
            <person name="Rhodes N."/>
            <person name="Thang M."/>
        </authorList>
    </citation>
    <scope>NUCLEOTIDE SEQUENCE</scope>
</reference>
<dbReference type="EMBL" id="CAMXCT030000481">
    <property type="protein sequence ID" value="CAL4766714.1"/>
    <property type="molecule type" value="Genomic_DNA"/>
</dbReference>